<dbReference type="SMART" id="SM00931">
    <property type="entry name" value="NOSIC"/>
    <property type="match status" value="1"/>
</dbReference>
<dbReference type="Pfam" id="PF09785">
    <property type="entry name" value="Prp31_C"/>
    <property type="match status" value="1"/>
</dbReference>
<evidence type="ECO:0000256" key="8">
    <source>
        <dbReference type="ARBA" id="ARBA00023242"/>
    </source>
</evidence>
<keyword evidence="9" id="KW-0687">Ribonucleoprotein</keyword>
<evidence type="ECO:0000256" key="3">
    <source>
        <dbReference type="ARBA" id="ARBA00013538"/>
    </source>
</evidence>
<dbReference type="InterPro" id="IPR036070">
    <property type="entry name" value="Nop_dom_sf"/>
</dbReference>
<feature type="domain" description="Nop" evidence="13">
    <location>
        <begin position="216"/>
        <end position="334"/>
    </location>
</feature>
<dbReference type="SUPFAM" id="SSF89124">
    <property type="entry name" value="Nop domain"/>
    <property type="match status" value="1"/>
</dbReference>
<keyword evidence="7" id="KW-0508">mRNA splicing</keyword>
<dbReference type="EnsemblMetazoa" id="OVOC7303.1">
    <property type="protein sequence ID" value="OVOC7303.1"/>
    <property type="gene ID" value="WBGene00244112"/>
</dbReference>
<feature type="region of interest" description="Disordered" evidence="12">
    <location>
        <begin position="400"/>
        <end position="423"/>
    </location>
</feature>
<dbReference type="GO" id="GO:0005687">
    <property type="term" value="C:U4 snRNP"/>
    <property type="evidence" value="ECO:0007669"/>
    <property type="project" value="TreeGrafter"/>
</dbReference>
<keyword evidence="5" id="KW-0747">Spliceosome</keyword>
<evidence type="ECO:0000313" key="15">
    <source>
        <dbReference type="Proteomes" id="UP000024404"/>
    </source>
</evidence>
<accession>A0A8R1TYU0</accession>
<dbReference type="InterPro" id="IPR042239">
    <property type="entry name" value="Nop_C"/>
</dbReference>
<dbReference type="FunFam" id="1.10.246.90:FF:000002">
    <property type="entry name" value="U4/U6 small nuclear ribonucleoprotein Prp31"/>
    <property type="match status" value="1"/>
</dbReference>
<reference evidence="15" key="1">
    <citation type="submission" date="2013-10" db="EMBL/GenBank/DDBJ databases">
        <title>Genome sequencing of Onchocerca volvulus.</title>
        <authorList>
            <person name="Cotton J."/>
            <person name="Tsai J."/>
            <person name="Stanley E."/>
            <person name="Tracey A."/>
            <person name="Holroyd N."/>
            <person name="Lustigman S."/>
            <person name="Berriman M."/>
        </authorList>
    </citation>
    <scope>NUCLEOTIDE SEQUENCE</scope>
</reference>
<dbReference type="PANTHER" id="PTHR13904:SF0">
    <property type="entry name" value="U4_U6 SMALL NUCLEAR RIBONUCLEOPROTEIN PRP31"/>
    <property type="match status" value="1"/>
</dbReference>
<reference evidence="14" key="2">
    <citation type="submission" date="2022-06" db="UniProtKB">
        <authorList>
            <consortium name="EnsemblMetazoa"/>
        </authorList>
    </citation>
    <scope>IDENTIFICATION</scope>
</reference>
<keyword evidence="8" id="KW-0539">Nucleus</keyword>
<proteinExistence type="inferred from homology"/>
<evidence type="ECO:0000313" key="14">
    <source>
        <dbReference type="EnsemblMetazoa" id="OVOC7303.1"/>
    </source>
</evidence>
<dbReference type="Proteomes" id="UP000024404">
    <property type="component" value="Unassembled WGS sequence"/>
</dbReference>
<evidence type="ECO:0000256" key="4">
    <source>
        <dbReference type="ARBA" id="ARBA00022664"/>
    </source>
</evidence>
<evidence type="ECO:0000256" key="12">
    <source>
        <dbReference type="SAM" id="MobiDB-lite"/>
    </source>
</evidence>
<keyword evidence="6" id="KW-0694">RNA-binding</keyword>
<evidence type="ECO:0000259" key="13">
    <source>
        <dbReference type="PROSITE" id="PS51358"/>
    </source>
</evidence>
<dbReference type="InterPro" id="IPR012976">
    <property type="entry name" value="NOSIC"/>
</dbReference>
<dbReference type="InterPro" id="IPR019175">
    <property type="entry name" value="Prp31_C"/>
</dbReference>
<evidence type="ECO:0000256" key="2">
    <source>
        <dbReference type="ARBA" id="ARBA00005572"/>
    </source>
</evidence>
<dbReference type="GO" id="GO:0003723">
    <property type="term" value="F:RNA binding"/>
    <property type="evidence" value="ECO:0007669"/>
    <property type="project" value="UniProtKB-KW"/>
</dbReference>
<name>A0A8R1TYU0_ONCVO</name>
<dbReference type="Gene3D" id="1.10.287.4070">
    <property type="match status" value="1"/>
</dbReference>
<keyword evidence="4" id="KW-0507">mRNA processing</keyword>
<comment type="function">
    <text evidence="11">Involved in pre-mRNA splicing as component of the spliceosome. Required for the assembly of the U4/U5/U6 tri-snRNP complex, one of the building blocks of the spliceosome.</text>
</comment>
<feature type="compositionally biased region" description="Polar residues" evidence="12">
    <location>
        <begin position="402"/>
        <end position="411"/>
    </location>
</feature>
<dbReference type="GO" id="GO:0000244">
    <property type="term" value="P:spliceosomal tri-snRNP complex assembly"/>
    <property type="evidence" value="ECO:0007669"/>
    <property type="project" value="InterPro"/>
</dbReference>
<evidence type="ECO:0000256" key="1">
    <source>
        <dbReference type="ARBA" id="ARBA00004123"/>
    </source>
</evidence>
<dbReference type="PANTHER" id="PTHR13904">
    <property type="entry name" value="PRE-MRNA SPLICING FACTOR PRP31"/>
    <property type="match status" value="1"/>
</dbReference>
<evidence type="ECO:0000256" key="9">
    <source>
        <dbReference type="ARBA" id="ARBA00023274"/>
    </source>
</evidence>
<dbReference type="OMA" id="IGNGPMD"/>
<organism evidence="14 15">
    <name type="scientific">Onchocerca volvulus</name>
    <dbReference type="NCBI Taxonomy" id="6282"/>
    <lineage>
        <taxon>Eukaryota</taxon>
        <taxon>Metazoa</taxon>
        <taxon>Ecdysozoa</taxon>
        <taxon>Nematoda</taxon>
        <taxon>Chromadorea</taxon>
        <taxon>Rhabditida</taxon>
        <taxon>Spirurina</taxon>
        <taxon>Spiruromorpha</taxon>
        <taxon>Filarioidea</taxon>
        <taxon>Onchocercidae</taxon>
        <taxon>Onchocerca</taxon>
    </lineage>
</organism>
<dbReference type="Gene3D" id="1.10.246.90">
    <property type="entry name" value="Nop domain"/>
    <property type="match status" value="1"/>
</dbReference>
<dbReference type="FunFam" id="1.10.287.4070:FF:000003">
    <property type="entry name" value="U4/U6 small nuclear ribonucleoprotein PRP31"/>
    <property type="match status" value="1"/>
</dbReference>
<dbReference type="GO" id="GO:0071011">
    <property type="term" value="C:precatalytic spliceosome"/>
    <property type="evidence" value="ECO:0007669"/>
    <property type="project" value="TreeGrafter"/>
</dbReference>
<feature type="compositionally biased region" description="Basic residues" evidence="12">
    <location>
        <begin position="352"/>
        <end position="361"/>
    </location>
</feature>
<feature type="region of interest" description="Disordered" evidence="12">
    <location>
        <begin position="337"/>
        <end position="361"/>
    </location>
</feature>
<dbReference type="InterPro" id="IPR027105">
    <property type="entry name" value="Prp31"/>
</dbReference>
<comment type="similarity">
    <text evidence="2">Belongs to the PRP31 family.</text>
</comment>
<dbReference type="GO" id="GO:0046540">
    <property type="term" value="C:U4/U6 x U5 tri-snRNP complex"/>
    <property type="evidence" value="ECO:0007669"/>
    <property type="project" value="InterPro"/>
</dbReference>
<dbReference type="AlphaFoldDB" id="A0A8R1TYU0"/>
<evidence type="ECO:0000256" key="5">
    <source>
        <dbReference type="ARBA" id="ARBA00022728"/>
    </source>
</evidence>
<evidence type="ECO:0000256" key="7">
    <source>
        <dbReference type="ARBA" id="ARBA00023187"/>
    </source>
</evidence>
<protein>
    <recommendedName>
        <fullName evidence="3">U4/U6 small nuclear ribonucleoprotein Prp31</fullName>
    </recommendedName>
    <alternativeName>
        <fullName evidence="10">Pre-mRNA-processing factor 31</fullName>
    </alternativeName>
</protein>
<dbReference type="Pfam" id="PF01798">
    <property type="entry name" value="Nop"/>
    <property type="match status" value="1"/>
</dbReference>
<keyword evidence="15" id="KW-1185">Reference proteome</keyword>
<dbReference type="InterPro" id="IPR002687">
    <property type="entry name" value="Nop_dom"/>
</dbReference>
<evidence type="ECO:0000256" key="11">
    <source>
        <dbReference type="ARBA" id="ARBA00045397"/>
    </source>
</evidence>
<evidence type="ECO:0000256" key="10">
    <source>
        <dbReference type="ARBA" id="ARBA00030766"/>
    </source>
</evidence>
<dbReference type="PROSITE" id="PS51358">
    <property type="entry name" value="NOP"/>
    <property type="match status" value="1"/>
</dbReference>
<dbReference type="EMBL" id="CMVM020000191">
    <property type="status" value="NOT_ANNOTATED_CDS"/>
    <property type="molecule type" value="Genomic_DNA"/>
</dbReference>
<sequence>MTCKKMSLADELLADLEDEELVEEAEQDGGEGLEEVDEQLPSMSSYDRVGSVAKLLANQNYKDLINKMQEQLNLKEIPPVTKPLEADPQYKLIVELSGLAAEVDQELNVIHKFVRDKYEKRFPELESLVPNALEYLATVKLLGNDISTKGQNKQILSEILAPATCIVVSVTASTTQGKALEPDELLAVQEACDMAEQLHTDRLNMYQLVESRMALIAPNLCEILGAGTAAMIVAKAGGLAPLARLPACNVLILGAQKKTLSGFSSTAVLPHAGFLFFHPIVQGIPPDLRQKAARLLAAKTTLASRVDFIHESSDGSIGKSLFEQIKQKIEKMLEPPPVKAAKPLPKPLDKASKKRGGRRVRKMKERLGMTELRKKSNRMNFGELAEDVIQENMGFSLGQALSGPSSGSRIRNATVDPKTRARMSQKLQKTMERQRAMGGATSVRSRTAGTASSVTFTPVLGLEIVNPTVKPDHIGSSSTTYFSPSAAFMKVQTPMLRP</sequence>
<comment type="subcellular location">
    <subcellularLocation>
        <location evidence="1">Nucleus</location>
    </subcellularLocation>
</comment>
<evidence type="ECO:0000256" key="6">
    <source>
        <dbReference type="ARBA" id="ARBA00022884"/>
    </source>
</evidence>